<gene>
    <name evidence="1" type="ORF">B5V00_01070</name>
</gene>
<proteinExistence type="predicted"/>
<keyword evidence="1" id="KW-0548">Nucleotidyltransferase</keyword>
<dbReference type="Proteomes" id="UP000193136">
    <property type="component" value="Unassembled WGS sequence"/>
</dbReference>
<dbReference type="EMBL" id="NAAD01000001">
    <property type="protein sequence ID" value="ORJ63648.1"/>
    <property type="molecule type" value="Genomic_DNA"/>
</dbReference>
<dbReference type="SUPFAM" id="SSF53448">
    <property type="entry name" value="Nucleotide-diphospho-sugar transferases"/>
    <property type="match status" value="1"/>
</dbReference>
<dbReference type="PANTHER" id="PTHR42866">
    <property type="entry name" value="3-DEOXY-MANNO-OCTULOSONATE CYTIDYLYLTRANSFERASE"/>
    <property type="match status" value="1"/>
</dbReference>
<accession>A0A1X0YES3</accession>
<dbReference type="PANTHER" id="PTHR42866:SF1">
    <property type="entry name" value="SPORE COAT POLYSACCHARIDE BIOSYNTHESIS PROTEIN SPSF"/>
    <property type="match status" value="1"/>
</dbReference>
<dbReference type="GO" id="GO:0005829">
    <property type="term" value="C:cytosol"/>
    <property type="evidence" value="ECO:0007669"/>
    <property type="project" value="TreeGrafter"/>
</dbReference>
<name>A0A1X0YES3_9BACT</name>
<protein>
    <submittedName>
        <fullName evidence="1">Acylneuraminate cytidylyltransferase</fullName>
    </submittedName>
</protein>
<evidence type="ECO:0000313" key="1">
    <source>
        <dbReference type="EMBL" id="ORJ63648.1"/>
    </source>
</evidence>
<dbReference type="OrthoDB" id="9801052at2"/>
<keyword evidence="1" id="KW-0808">Transferase</keyword>
<organism evidence="1 2">
    <name type="scientific">Geothermobacter hydrogeniphilus</name>
    <dbReference type="NCBI Taxonomy" id="1969733"/>
    <lineage>
        <taxon>Bacteria</taxon>
        <taxon>Pseudomonadati</taxon>
        <taxon>Thermodesulfobacteriota</taxon>
        <taxon>Desulfuromonadia</taxon>
        <taxon>Desulfuromonadales</taxon>
        <taxon>Geothermobacteraceae</taxon>
        <taxon>Geothermobacter</taxon>
    </lineage>
</organism>
<dbReference type="InterPro" id="IPR003329">
    <property type="entry name" value="Cytidylyl_trans"/>
</dbReference>
<dbReference type="Pfam" id="PF02348">
    <property type="entry name" value="CTP_transf_3"/>
    <property type="match status" value="1"/>
</dbReference>
<dbReference type="Gene3D" id="3.90.550.10">
    <property type="entry name" value="Spore Coat Polysaccharide Biosynthesis Protein SpsA, Chain A"/>
    <property type="match status" value="1"/>
</dbReference>
<reference evidence="1 2" key="1">
    <citation type="submission" date="2017-03" db="EMBL/GenBank/DDBJ databases">
        <title>Genome sequence of Geothermobacter sp. EPR-M, Deep-Sea Iron Reducer.</title>
        <authorList>
            <person name="Tully B."/>
            <person name="Savalia P."/>
            <person name="Abuyen K."/>
            <person name="Baughan C."/>
            <person name="Romero E."/>
            <person name="Ronkowski C."/>
            <person name="Torres B."/>
            <person name="Tremblay J."/>
            <person name="Trujillo A."/>
            <person name="Tyler M."/>
            <person name="Perez-Rodriguez I."/>
            <person name="Amend J."/>
        </authorList>
    </citation>
    <scope>NUCLEOTIDE SEQUENCE [LARGE SCALE GENOMIC DNA]</scope>
    <source>
        <strain evidence="1 2">EPR-M</strain>
    </source>
</reference>
<keyword evidence="2" id="KW-1185">Reference proteome</keyword>
<dbReference type="STRING" id="1969733.B5V00_01070"/>
<dbReference type="AlphaFoldDB" id="A0A1X0YES3"/>
<comment type="caution">
    <text evidence="1">The sequence shown here is derived from an EMBL/GenBank/DDBJ whole genome shotgun (WGS) entry which is preliminary data.</text>
</comment>
<dbReference type="GO" id="GO:0016779">
    <property type="term" value="F:nucleotidyltransferase activity"/>
    <property type="evidence" value="ECO:0007669"/>
    <property type="project" value="UniProtKB-KW"/>
</dbReference>
<sequence length="227" mass="25729">MGSTRLPGKVLKPVGDSPLLGVILRRLERLQSPAEIIVATSELQRDDPVVNFCLQTGVRCFRGSEEDVLDRYYRCATGYRFSQIVRLTADNPFVDVAELDRLIRRHLDSQADYSHSFASLPVGVGAEIFSYRALEESFNHGHLPHHREHVNEFIQERPRDFRTVHLRVAPAKHRPDIRLTVDTPEDYRRACFIAANRPADSVTTPEAINLSELFAERAAETTPSDLP</sequence>
<dbReference type="InterPro" id="IPR029044">
    <property type="entry name" value="Nucleotide-diphossugar_trans"/>
</dbReference>
<evidence type="ECO:0000313" key="2">
    <source>
        <dbReference type="Proteomes" id="UP000193136"/>
    </source>
</evidence>